<name>A0ABN8HWJ3_9NEOP</name>
<reference evidence="2" key="1">
    <citation type="submission" date="2022-03" db="EMBL/GenBank/DDBJ databases">
        <authorList>
            <person name="Martin H S."/>
        </authorList>
    </citation>
    <scope>NUCLEOTIDE SEQUENCE</scope>
</reference>
<gene>
    <name evidence="2" type="ORF">IPOD504_LOCUS3856</name>
</gene>
<keyword evidence="3" id="KW-1185">Reference proteome</keyword>
<evidence type="ECO:0000256" key="1">
    <source>
        <dbReference type="SAM" id="MobiDB-lite"/>
    </source>
</evidence>
<feature type="non-terminal residue" evidence="2">
    <location>
        <position position="101"/>
    </location>
</feature>
<sequence>MLRERVGDTRFRKADRLEFRELTSKATSARSVAAPARPDGRKTSTVRAIGSRLRKSPVKVTPAKNRSCRSEAVCDLNFRRLVFVISYASSILFMNNWDTRR</sequence>
<dbReference type="Proteomes" id="UP000837857">
    <property type="component" value="Chromosome 14"/>
</dbReference>
<proteinExistence type="predicted"/>
<dbReference type="EMBL" id="OW152826">
    <property type="protein sequence ID" value="CAH2042483.1"/>
    <property type="molecule type" value="Genomic_DNA"/>
</dbReference>
<accession>A0ABN8HWJ3</accession>
<protein>
    <submittedName>
        <fullName evidence="2">Uncharacterized protein</fullName>
    </submittedName>
</protein>
<evidence type="ECO:0000313" key="2">
    <source>
        <dbReference type="EMBL" id="CAH2042483.1"/>
    </source>
</evidence>
<feature type="region of interest" description="Disordered" evidence="1">
    <location>
        <begin position="30"/>
        <end position="62"/>
    </location>
</feature>
<organism evidence="2 3">
    <name type="scientific">Iphiclides podalirius</name>
    <name type="common">scarce swallowtail</name>
    <dbReference type="NCBI Taxonomy" id="110791"/>
    <lineage>
        <taxon>Eukaryota</taxon>
        <taxon>Metazoa</taxon>
        <taxon>Ecdysozoa</taxon>
        <taxon>Arthropoda</taxon>
        <taxon>Hexapoda</taxon>
        <taxon>Insecta</taxon>
        <taxon>Pterygota</taxon>
        <taxon>Neoptera</taxon>
        <taxon>Endopterygota</taxon>
        <taxon>Lepidoptera</taxon>
        <taxon>Glossata</taxon>
        <taxon>Ditrysia</taxon>
        <taxon>Papilionoidea</taxon>
        <taxon>Papilionidae</taxon>
        <taxon>Papilioninae</taxon>
        <taxon>Iphiclides</taxon>
    </lineage>
</organism>
<evidence type="ECO:0000313" key="3">
    <source>
        <dbReference type="Proteomes" id="UP000837857"/>
    </source>
</evidence>